<accession>A0ABR7IFL2</accession>
<feature type="transmembrane region" description="Helical" evidence="1">
    <location>
        <begin position="12"/>
        <end position="35"/>
    </location>
</feature>
<dbReference type="PROSITE" id="PS00409">
    <property type="entry name" value="PROKAR_NTER_METHYL"/>
    <property type="match status" value="1"/>
</dbReference>
<keyword evidence="1" id="KW-1133">Transmembrane helix</keyword>
<evidence type="ECO:0000256" key="1">
    <source>
        <dbReference type="SAM" id="Phobius"/>
    </source>
</evidence>
<dbReference type="SUPFAM" id="SSF54523">
    <property type="entry name" value="Pili subunits"/>
    <property type="match status" value="1"/>
</dbReference>
<reference evidence="2 3" key="1">
    <citation type="submission" date="2020-08" db="EMBL/GenBank/DDBJ databases">
        <title>Genome public.</title>
        <authorList>
            <person name="Liu C."/>
            <person name="Sun Q."/>
        </authorList>
    </citation>
    <scope>NUCLEOTIDE SEQUENCE [LARGE SCALE GENOMIC DNA]</scope>
    <source>
        <strain evidence="2 3">M29</strain>
    </source>
</reference>
<proteinExistence type="predicted"/>
<dbReference type="Gene3D" id="3.30.700.10">
    <property type="entry name" value="Glycoprotein, Type 4 Pilin"/>
    <property type="match status" value="1"/>
</dbReference>
<dbReference type="InterPro" id="IPR045584">
    <property type="entry name" value="Pilin-like"/>
</dbReference>
<keyword evidence="3" id="KW-1185">Reference proteome</keyword>
<organism evidence="2 3">
    <name type="scientific">Blautia difficilis</name>
    <dbReference type="NCBI Taxonomy" id="2763027"/>
    <lineage>
        <taxon>Bacteria</taxon>
        <taxon>Bacillati</taxon>
        <taxon>Bacillota</taxon>
        <taxon>Clostridia</taxon>
        <taxon>Lachnospirales</taxon>
        <taxon>Lachnospiraceae</taxon>
        <taxon>Blautia</taxon>
    </lineage>
</organism>
<sequence>MFKFLKEKKKDNKGFTLVELVVVIAILAILVGLLAPQYTKYVEKSRKAADVSNLDNLVSAIKVATADEAYSDIIPVTAGADGAIADTKIEIIIDAAKTVVKVGGKAIDATSTDSKEVAVYKALTEYASTEWTTTKLKSKAWHTGKDASDGKGAFIKATCEVSSTGAVKVSYDPTTLKDTASK</sequence>
<dbReference type="RefSeq" id="WP_186994298.1">
    <property type="nucleotide sequence ID" value="NZ_JACOQG010000003.1"/>
</dbReference>
<dbReference type="Pfam" id="PF07963">
    <property type="entry name" value="N_methyl"/>
    <property type="match status" value="1"/>
</dbReference>
<dbReference type="Proteomes" id="UP000649826">
    <property type="component" value="Unassembled WGS sequence"/>
</dbReference>
<comment type="caution">
    <text evidence="2">The sequence shown here is derived from an EMBL/GenBank/DDBJ whole genome shotgun (WGS) entry which is preliminary data.</text>
</comment>
<protein>
    <submittedName>
        <fullName evidence="2">Prepilin-type N-terminal cleavage/methylation domain-containing protein</fullName>
    </submittedName>
</protein>
<name>A0ABR7IFL2_9FIRM</name>
<dbReference type="InterPro" id="IPR012902">
    <property type="entry name" value="N_methyl_site"/>
</dbReference>
<dbReference type="EMBL" id="JACOQG010000003">
    <property type="protein sequence ID" value="MBC5778795.1"/>
    <property type="molecule type" value="Genomic_DNA"/>
</dbReference>
<keyword evidence="1" id="KW-0812">Transmembrane</keyword>
<keyword evidence="1" id="KW-0472">Membrane</keyword>
<evidence type="ECO:0000313" key="3">
    <source>
        <dbReference type="Proteomes" id="UP000649826"/>
    </source>
</evidence>
<gene>
    <name evidence="2" type="ORF">H8Z82_03795</name>
</gene>
<dbReference type="NCBIfam" id="TIGR02532">
    <property type="entry name" value="IV_pilin_GFxxxE"/>
    <property type="match status" value="1"/>
</dbReference>
<evidence type="ECO:0000313" key="2">
    <source>
        <dbReference type="EMBL" id="MBC5778795.1"/>
    </source>
</evidence>
<dbReference type="PANTHER" id="PTHR30093">
    <property type="entry name" value="GENERAL SECRETION PATHWAY PROTEIN G"/>
    <property type="match status" value="1"/>
</dbReference>